<protein>
    <submittedName>
        <fullName evidence="1">Uncharacterized protein</fullName>
    </submittedName>
</protein>
<evidence type="ECO:0000313" key="2">
    <source>
        <dbReference type="Proteomes" id="UP000024332"/>
    </source>
</evidence>
<organism evidence="1 2">
    <name type="scientific">Candidatus Acidianus copahuensis</name>
    <dbReference type="NCBI Taxonomy" id="1160895"/>
    <lineage>
        <taxon>Archaea</taxon>
        <taxon>Thermoproteota</taxon>
        <taxon>Thermoprotei</taxon>
        <taxon>Sulfolobales</taxon>
        <taxon>Sulfolobaceae</taxon>
        <taxon>Acidianus</taxon>
    </lineage>
</organism>
<reference evidence="1 2" key="1">
    <citation type="submission" date="2014-03" db="EMBL/GenBank/DDBJ databases">
        <title>Draft genome sequence of the novel thermoacidophilic archaea Acidianus copahuensis ALE1 strain, isolated from Copahue volcanic area in Neuquen Argentina.</title>
        <authorList>
            <person name="Urbieta M.S."/>
            <person name="Rascovan N."/>
            <person name="Castro C."/>
            <person name="Revale S."/>
            <person name="Giaveno M.A."/>
            <person name="Vazquez M.P."/>
            <person name="Donati E.R."/>
        </authorList>
    </citation>
    <scope>NUCLEOTIDE SEQUENCE [LARGE SCALE GENOMIC DNA]</scope>
    <source>
        <strain evidence="1 2">ALE1</strain>
    </source>
</reference>
<comment type="caution">
    <text evidence="1">The sequence shown here is derived from an EMBL/GenBank/DDBJ whole genome shotgun (WGS) entry which is preliminary data.</text>
</comment>
<dbReference type="AlphaFoldDB" id="A0A031LW64"/>
<proteinExistence type="predicted"/>
<sequence>MYIGSKEWMTYKLITGIRVARPNLYNAKVRGLEIKDRIIKFCSCFGFFVNNESNREDQKSWNWRT</sequence>
<gene>
    <name evidence="1" type="ORF">CM19_00525</name>
</gene>
<accession>A0A031LW64</accession>
<dbReference type="Proteomes" id="UP000024332">
    <property type="component" value="Unassembled WGS sequence"/>
</dbReference>
<evidence type="ECO:0000313" key="1">
    <source>
        <dbReference type="EMBL" id="EZQ11734.1"/>
    </source>
</evidence>
<dbReference type="EMBL" id="JFZT01000012">
    <property type="protein sequence ID" value="EZQ11734.1"/>
    <property type="molecule type" value="Genomic_DNA"/>
</dbReference>
<name>A0A031LW64_9CREN</name>
<keyword evidence="2" id="KW-1185">Reference proteome</keyword>